<evidence type="ECO:0000256" key="8">
    <source>
        <dbReference type="ARBA" id="ARBA00022679"/>
    </source>
</evidence>
<comment type="function">
    <text evidence="14">Member of the two-component regulatory system NreB/NreC involved in the control of dissimilatory nitrate/nitrite reduction in response to oxygen. NreB functions as a direct oxygen sensor histidine kinase which is autophosphorylated, in the absence of oxygen, probably at the conserved histidine residue, and transfers its phosphate group probably to a conserved aspartate residue of NreC. NreB/NreC activates the expression of the nitrate (narGHJI) and nitrite (nir) reductase operons, as well as the putative nitrate transporter gene narT.</text>
</comment>
<feature type="compositionally biased region" description="Gly residues" evidence="16">
    <location>
        <begin position="368"/>
        <end position="377"/>
    </location>
</feature>
<keyword evidence="17" id="KW-0812">Transmembrane</keyword>
<dbReference type="SUPFAM" id="SSF55874">
    <property type="entry name" value="ATPase domain of HSP90 chaperone/DNA topoisomerase II/histidine kinase"/>
    <property type="match status" value="1"/>
</dbReference>
<protein>
    <recommendedName>
        <fullName evidence="5">Oxygen sensor histidine kinase NreB</fullName>
        <ecNumber evidence="4">2.7.13.3</ecNumber>
    </recommendedName>
    <alternativeName>
        <fullName evidence="15">Nitrogen regulation protein B</fullName>
    </alternativeName>
</protein>
<feature type="transmembrane region" description="Helical" evidence="17">
    <location>
        <begin position="126"/>
        <end position="145"/>
    </location>
</feature>
<evidence type="ECO:0000256" key="15">
    <source>
        <dbReference type="ARBA" id="ARBA00030800"/>
    </source>
</evidence>
<proteinExistence type="predicted"/>
<keyword evidence="6" id="KW-0004">4Fe-4S</keyword>
<dbReference type="GO" id="GO:0016301">
    <property type="term" value="F:kinase activity"/>
    <property type="evidence" value="ECO:0007669"/>
    <property type="project" value="UniProtKB-KW"/>
</dbReference>
<dbReference type="CDD" id="cd16917">
    <property type="entry name" value="HATPase_UhpB-NarQ-NarX-like"/>
    <property type="match status" value="1"/>
</dbReference>
<evidence type="ECO:0000256" key="6">
    <source>
        <dbReference type="ARBA" id="ARBA00022485"/>
    </source>
</evidence>
<dbReference type="RefSeq" id="WP_378297648.1">
    <property type="nucleotide sequence ID" value="NZ_JBHTJA010000012.1"/>
</dbReference>
<evidence type="ECO:0000256" key="1">
    <source>
        <dbReference type="ARBA" id="ARBA00000085"/>
    </source>
</evidence>
<dbReference type="InterPro" id="IPR017205">
    <property type="entry name" value="Sig_transdc_His_kinase_ChrS"/>
</dbReference>
<evidence type="ECO:0000256" key="4">
    <source>
        <dbReference type="ARBA" id="ARBA00012438"/>
    </source>
</evidence>
<evidence type="ECO:0000256" key="3">
    <source>
        <dbReference type="ARBA" id="ARBA00004496"/>
    </source>
</evidence>
<dbReference type="Pfam" id="PF07730">
    <property type="entry name" value="HisKA_3"/>
    <property type="match status" value="1"/>
</dbReference>
<comment type="cofactor">
    <cofactor evidence="2">
        <name>[4Fe-4S] cluster</name>
        <dbReference type="ChEBI" id="CHEBI:49883"/>
    </cofactor>
</comment>
<name>A0ABW3ELQ3_9ACTN</name>
<feature type="transmembrane region" description="Helical" evidence="17">
    <location>
        <begin position="12"/>
        <end position="33"/>
    </location>
</feature>
<keyword evidence="11" id="KW-0408">Iron</keyword>
<evidence type="ECO:0000313" key="19">
    <source>
        <dbReference type="EMBL" id="MFD0900650.1"/>
    </source>
</evidence>
<keyword evidence="12" id="KW-0902">Two-component regulatory system</keyword>
<keyword evidence="13" id="KW-0411">Iron-sulfur</keyword>
<dbReference type="EMBL" id="JBHTJA010000012">
    <property type="protein sequence ID" value="MFD0900650.1"/>
    <property type="molecule type" value="Genomic_DNA"/>
</dbReference>
<comment type="subcellular location">
    <subcellularLocation>
        <location evidence="3">Cytoplasm</location>
    </subcellularLocation>
</comment>
<dbReference type="InterPro" id="IPR003594">
    <property type="entry name" value="HATPase_dom"/>
</dbReference>
<feature type="transmembrane region" description="Helical" evidence="17">
    <location>
        <begin position="45"/>
        <end position="70"/>
    </location>
</feature>
<evidence type="ECO:0000256" key="5">
    <source>
        <dbReference type="ARBA" id="ARBA00017322"/>
    </source>
</evidence>
<evidence type="ECO:0000256" key="11">
    <source>
        <dbReference type="ARBA" id="ARBA00023004"/>
    </source>
</evidence>
<organism evidence="19 20">
    <name type="scientific">Actinomadura sediminis</name>
    <dbReference type="NCBI Taxonomy" id="1038904"/>
    <lineage>
        <taxon>Bacteria</taxon>
        <taxon>Bacillati</taxon>
        <taxon>Actinomycetota</taxon>
        <taxon>Actinomycetes</taxon>
        <taxon>Streptosporangiales</taxon>
        <taxon>Thermomonosporaceae</taxon>
        <taxon>Actinomadura</taxon>
    </lineage>
</organism>
<evidence type="ECO:0000256" key="2">
    <source>
        <dbReference type="ARBA" id="ARBA00001966"/>
    </source>
</evidence>
<evidence type="ECO:0000256" key="10">
    <source>
        <dbReference type="ARBA" id="ARBA00022777"/>
    </source>
</evidence>
<dbReference type="InterPro" id="IPR005467">
    <property type="entry name" value="His_kinase_dom"/>
</dbReference>
<gene>
    <name evidence="19" type="ORF">ACFQ11_09635</name>
</gene>
<evidence type="ECO:0000256" key="17">
    <source>
        <dbReference type="SAM" id="Phobius"/>
    </source>
</evidence>
<feature type="transmembrane region" description="Helical" evidence="17">
    <location>
        <begin position="91"/>
        <end position="120"/>
    </location>
</feature>
<accession>A0ABW3ELQ3</accession>
<keyword evidence="8" id="KW-0808">Transferase</keyword>
<feature type="transmembrane region" description="Helical" evidence="17">
    <location>
        <begin position="157"/>
        <end position="175"/>
    </location>
</feature>
<evidence type="ECO:0000256" key="12">
    <source>
        <dbReference type="ARBA" id="ARBA00023012"/>
    </source>
</evidence>
<dbReference type="PIRSF" id="PIRSF037434">
    <property type="entry name" value="STHK_ChrS"/>
    <property type="match status" value="1"/>
</dbReference>
<dbReference type="Pfam" id="PF02518">
    <property type="entry name" value="HATPase_c"/>
    <property type="match status" value="1"/>
</dbReference>
<dbReference type="EC" id="2.7.13.3" evidence="4"/>
<sequence>MPSSRAAAEPGDAPWLAIVIHLTFFLLLGSALTRYVQRHIDSPDAAAVLALAGVLALLYVLGPAVGRLAVVPERTAVRFSHGPGRPPARHLLWLGAVVAAWAVLVALAPSFSWCAVPLFYTALRTLPPLAAYVLVTAFTGYVILAQLRLAHRFDVDLVAGPAAVAALATAVFAFMDRQSARQAALIGDLVRARRELAATERREGTLAERQRLSMEIHDTLAQGLSSQRMLLQAADRVWDDDPARARTHVRTAASIAERNLAEARRFVHDLAPADLAAGGGLPEALRGLAARESTAARTVECHVDGEPGPLPDRVQSALLRIAQGALANVREHSGASRAALTLTYLGDEIRLDVADDGRGFDPSRPAGAGTGPGGARGHGLPAIRARVEQLGGTLTVESAPGDGTVVSAAVPLRTEEAGAP</sequence>
<comment type="caution">
    <text evidence="19">The sequence shown here is derived from an EMBL/GenBank/DDBJ whole genome shotgun (WGS) entry which is preliminary data.</text>
</comment>
<evidence type="ECO:0000256" key="14">
    <source>
        <dbReference type="ARBA" id="ARBA00024827"/>
    </source>
</evidence>
<dbReference type="Gene3D" id="1.20.5.1930">
    <property type="match status" value="1"/>
</dbReference>
<evidence type="ECO:0000256" key="16">
    <source>
        <dbReference type="SAM" id="MobiDB-lite"/>
    </source>
</evidence>
<reference evidence="20" key="1">
    <citation type="journal article" date="2019" name="Int. J. Syst. Evol. Microbiol.">
        <title>The Global Catalogue of Microorganisms (GCM) 10K type strain sequencing project: providing services to taxonomists for standard genome sequencing and annotation.</title>
        <authorList>
            <consortium name="The Broad Institute Genomics Platform"/>
            <consortium name="The Broad Institute Genome Sequencing Center for Infectious Disease"/>
            <person name="Wu L."/>
            <person name="Ma J."/>
        </authorList>
    </citation>
    <scope>NUCLEOTIDE SEQUENCE [LARGE SCALE GENOMIC DNA]</scope>
    <source>
        <strain evidence="20">JCM 31202</strain>
    </source>
</reference>
<dbReference type="InterPro" id="IPR004358">
    <property type="entry name" value="Sig_transdc_His_kin-like_C"/>
</dbReference>
<keyword evidence="10 19" id="KW-0418">Kinase</keyword>
<keyword evidence="7" id="KW-0963">Cytoplasm</keyword>
<dbReference type="InterPro" id="IPR036890">
    <property type="entry name" value="HATPase_C_sf"/>
</dbReference>
<dbReference type="SMART" id="SM00387">
    <property type="entry name" value="HATPase_c"/>
    <property type="match status" value="1"/>
</dbReference>
<evidence type="ECO:0000256" key="9">
    <source>
        <dbReference type="ARBA" id="ARBA00022723"/>
    </source>
</evidence>
<keyword evidence="17" id="KW-0472">Membrane</keyword>
<feature type="region of interest" description="Disordered" evidence="16">
    <location>
        <begin position="356"/>
        <end position="379"/>
    </location>
</feature>
<keyword evidence="17" id="KW-1133">Transmembrane helix</keyword>
<dbReference type="PRINTS" id="PR00344">
    <property type="entry name" value="BCTRLSENSOR"/>
</dbReference>
<dbReference type="PANTHER" id="PTHR24421">
    <property type="entry name" value="NITRATE/NITRITE SENSOR PROTEIN NARX-RELATED"/>
    <property type="match status" value="1"/>
</dbReference>
<keyword evidence="20" id="KW-1185">Reference proteome</keyword>
<dbReference type="Proteomes" id="UP001596972">
    <property type="component" value="Unassembled WGS sequence"/>
</dbReference>
<dbReference type="InterPro" id="IPR050482">
    <property type="entry name" value="Sensor_HK_TwoCompSys"/>
</dbReference>
<evidence type="ECO:0000259" key="18">
    <source>
        <dbReference type="PROSITE" id="PS50109"/>
    </source>
</evidence>
<feature type="domain" description="Histidine kinase" evidence="18">
    <location>
        <begin position="318"/>
        <end position="414"/>
    </location>
</feature>
<dbReference type="InterPro" id="IPR011712">
    <property type="entry name" value="Sig_transdc_His_kin_sub3_dim/P"/>
</dbReference>
<evidence type="ECO:0000313" key="20">
    <source>
        <dbReference type="Proteomes" id="UP001596972"/>
    </source>
</evidence>
<keyword evidence="9" id="KW-0479">Metal-binding</keyword>
<dbReference type="PANTHER" id="PTHR24421:SF62">
    <property type="entry name" value="SENSORY TRANSDUCTION HISTIDINE KINASE"/>
    <property type="match status" value="1"/>
</dbReference>
<dbReference type="Gene3D" id="3.30.565.10">
    <property type="entry name" value="Histidine kinase-like ATPase, C-terminal domain"/>
    <property type="match status" value="1"/>
</dbReference>
<comment type="catalytic activity">
    <reaction evidence="1">
        <text>ATP + protein L-histidine = ADP + protein N-phospho-L-histidine.</text>
        <dbReference type="EC" id="2.7.13.3"/>
    </reaction>
</comment>
<evidence type="ECO:0000256" key="7">
    <source>
        <dbReference type="ARBA" id="ARBA00022490"/>
    </source>
</evidence>
<evidence type="ECO:0000256" key="13">
    <source>
        <dbReference type="ARBA" id="ARBA00023014"/>
    </source>
</evidence>
<dbReference type="PROSITE" id="PS50109">
    <property type="entry name" value="HIS_KIN"/>
    <property type="match status" value="1"/>
</dbReference>